<evidence type="ECO:0000259" key="8">
    <source>
        <dbReference type="Pfam" id="PF09822"/>
    </source>
</evidence>
<keyword evidence="2" id="KW-1003">Cell membrane</keyword>
<protein>
    <submittedName>
        <fullName evidence="10">ABC transporter permease</fullName>
    </submittedName>
</protein>
<feature type="domain" description="DUF7088" evidence="9">
    <location>
        <begin position="444"/>
        <end position="514"/>
    </location>
</feature>
<dbReference type="EMBL" id="BDFE01000017">
    <property type="protein sequence ID" value="GAU09254.1"/>
    <property type="molecule type" value="Genomic_DNA"/>
</dbReference>
<dbReference type="PANTHER" id="PTHR30294:SF29">
    <property type="entry name" value="MULTIDRUG ABC TRANSPORTER PERMEASE YBHS-RELATED"/>
    <property type="match status" value="1"/>
</dbReference>
<feature type="domain" description="DUF7088" evidence="9">
    <location>
        <begin position="286"/>
        <end position="389"/>
    </location>
</feature>
<dbReference type="InterPro" id="IPR019196">
    <property type="entry name" value="ABC_transp_unknown"/>
</dbReference>
<name>A0A194AKL7_9BACT</name>
<evidence type="ECO:0000259" key="9">
    <source>
        <dbReference type="Pfam" id="PF23357"/>
    </source>
</evidence>
<evidence type="ECO:0000256" key="3">
    <source>
        <dbReference type="ARBA" id="ARBA00022692"/>
    </source>
</evidence>
<dbReference type="STRING" id="1592317.DPF_1976"/>
<dbReference type="Proteomes" id="UP000095200">
    <property type="component" value="Unassembled WGS sequence"/>
</dbReference>
<dbReference type="InterPro" id="IPR051449">
    <property type="entry name" value="ABC-2_transporter_component"/>
</dbReference>
<evidence type="ECO:0000256" key="6">
    <source>
        <dbReference type="SAM" id="MobiDB-lite"/>
    </source>
</evidence>
<dbReference type="RefSeq" id="WP_069859511.1">
    <property type="nucleotide sequence ID" value="NZ_BDFE01000017.1"/>
</dbReference>
<keyword evidence="5 7" id="KW-0472">Membrane</keyword>
<keyword evidence="3 7" id="KW-0812">Transmembrane</keyword>
<gene>
    <name evidence="10" type="ORF">DPF_1976</name>
</gene>
<feature type="transmembrane region" description="Helical" evidence="7">
    <location>
        <begin position="165"/>
        <end position="182"/>
    </location>
</feature>
<evidence type="ECO:0000256" key="4">
    <source>
        <dbReference type="ARBA" id="ARBA00022989"/>
    </source>
</evidence>
<dbReference type="PANTHER" id="PTHR30294">
    <property type="entry name" value="MEMBRANE COMPONENT OF ABC TRANSPORTER YHHJ-RELATED"/>
    <property type="match status" value="1"/>
</dbReference>
<keyword evidence="4 7" id="KW-1133">Transmembrane helix</keyword>
<dbReference type="AlphaFoldDB" id="A0A194AKL7"/>
<evidence type="ECO:0000256" key="5">
    <source>
        <dbReference type="ARBA" id="ARBA00023136"/>
    </source>
</evidence>
<evidence type="ECO:0000313" key="10">
    <source>
        <dbReference type="EMBL" id="GAU09254.1"/>
    </source>
</evidence>
<reference evidence="11" key="1">
    <citation type="submission" date="2016-06" db="EMBL/GenBank/DDBJ databases">
        <title>Draft genome sequence of Desulfoplanes formicivorans strain Pf12B.</title>
        <authorList>
            <person name="Watanabe M."/>
            <person name="Kojima H."/>
            <person name="Fukui M."/>
        </authorList>
    </citation>
    <scope>NUCLEOTIDE SEQUENCE [LARGE SCALE GENOMIC DNA]</scope>
    <source>
        <strain evidence="11">Pf12B</strain>
    </source>
</reference>
<feature type="compositionally biased region" description="Basic and acidic residues" evidence="6">
    <location>
        <begin position="825"/>
        <end position="835"/>
    </location>
</feature>
<accession>A0A194AKL7</accession>
<evidence type="ECO:0000256" key="2">
    <source>
        <dbReference type="ARBA" id="ARBA00022475"/>
    </source>
</evidence>
<feature type="transmembrane region" description="Helical" evidence="7">
    <location>
        <begin position="220"/>
        <end position="241"/>
    </location>
</feature>
<feature type="transmembrane region" description="Helical" evidence="7">
    <location>
        <begin position="133"/>
        <end position="153"/>
    </location>
</feature>
<sequence length="963" mass="107329">MRNTLAVVPCVARKEFRSFFASPAAYLFLGGFLATNLFIFFWVETYFARNIADVRPLFQWMPILLIFLVAALTMRTWAEEHRGGTLENLLTAPVNPLGIVLGKFCAVMGLIVLALVLTLPLPLTAFVLGPLDWGPVLGGYVATLFLAGAYVAIGLYMSARTDNPIVALMLTSVVCGVLYLLGSSTLTRLFGYDMGKWLALIGTGSRFDSITRGVLDLRDLYYYVSIAGVFLCLNLFSLERLRWAGNPLTKRHLVWGWMVGLAMANFVAANFWLQPVSAARVDMTQGNIYSLSQATNHQLSLLREPLLIRGYFSDRTHPLLAPLVPRLKDLMEEYAIAGNGKVRVEMIDPTRDKNAEEEAASRFGVRPTPFQTADRYQAAVVNSYFDVVIAYGDQYEKLGFQDLIEVKFRGEEDVDVVLKNPEYAITRAIRKVAGAWQAGGNPFENMQDPVTLKAFISPDKRLPETLRALRNDLHELVEEYRTQANGKLIVQVEDPDSGNSDQAASLRQRYGIGPHIANLFNPQPFWFSLILEGNHETVPVPLPETLDKAGLERSLKAALQRLTPGVLKTIALVKPAPYGPHARRYTDLEKVLAENARLKETDLKEGMVPDDADLLLVLAPSNLDDRQVFAIDQFLMQGGSVIMATSPFDVRISNTILAQPHEAGLEDLLAHYGLSMDKSMVLDRYNAALPVPVERYVGGLTLREIRMLPYPHFPDLRGTEQLGDNPITSSLGQLTLNWASPITVDKEKNKDRHVIELLHSSPESWTSDDLDVMPNYRLYPQTGFAVTGTPSSHVLAVAIQGRLDSFFKGKKSPLLATTEAEAQEENPKGDQKGTQEDEESRPRITSIIDHSPGTSRLVLIASNAFASDTSIDLISQGLGTHYTKPLDFIQNAVDWSLEDRGLLALRGRTQLARTLYPLPQGGQRMWELGNYCFALFELLLIWLWRRWVTASDGKRYEQVLAEV</sequence>
<dbReference type="InterPro" id="IPR055396">
    <property type="entry name" value="DUF7088"/>
</dbReference>
<dbReference type="Pfam" id="PF23357">
    <property type="entry name" value="DUF7088"/>
    <property type="match status" value="2"/>
</dbReference>
<evidence type="ECO:0000256" key="1">
    <source>
        <dbReference type="ARBA" id="ARBA00004651"/>
    </source>
</evidence>
<organism evidence="10 11">
    <name type="scientific">Desulfoplanes formicivorans</name>
    <dbReference type="NCBI Taxonomy" id="1592317"/>
    <lineage>
        <taxon>Bacteria</taxon>
        <taxon>Pseudomonadati</taxon>
        <taxon>Thermodesulfobacteriota</taxon>
        <taxon>Desulfovibrionia</taxon>
        <taxon>Desulfovibrionales</taxon>
        <taxon>Desulfoplanaceae</taxon>
        <taxon>Desulfoplanes</taxon>
    </lineage>
</organism>
<feature type="transmembrane region" description="Helical" evidence="7">
    <location>
        <begin position="24"/>
        <end position="43"/>
    </location>
</feature>
<dbReference type="OrthoDB" id="9794512at2"/>
<feature type="region of interest" description="Disordered" evidence="6">
    <location>
        <begin position="818"/>
        <end position="849"/>
    </location>
</feature>
<feature type="transmembrane region" description="Helical" evidence="7">
    <location>
        <begin position="58"/>
        <end position="78"/>
    </location>
</feature>
<comment type="subcellular location">
    <subcellularLocation>
        <location evidence="1">Cell membrane</location>
        <topology evidence="1">Multi-pass membrane protein</topology>
    </subcellularLocation>
</comment>
<dbReference type="Pfam" id="PF12730">
    <property type="entry name" value="ABC2_membrane_4"/>
    <property type="match status" value="1"/>
</dbReference>
<feature type="domain" description="ABC-type uncharacterised transport system" evidence="8">
    <location>
        <begin position="587"/>
        <end position="870"/>
    </location>
</feature>
<evidence type="ECO:0000256" key="7">
    <source>
        <dbReference type="SAM" id="Phobius"/>
    </source>
</evidence>
<keyword evidence="11" id="KW-1185">Reference proteome</keyword>
<proteinExistence type="predicted"/>
<dbReference type="Pfam" id="PF09822">
    <property type="entry name" value="ABC_transp_aux"/>
    <property type="match status" value="1"/>
</dbReference>
<comment type="caution">
    <text evidence="10">The sequence shown here is derived from an EMBL/GenBank/DDBJ whole genome shotgun (WGS) entry which is preliminary data.</text>
</comment>
<dbReference type="GO" id="GO:0005886">
    <property type="term" value="C:plasma membrane"/>
    <property type="evidence" value="ECO:0007669"/>
    <property type="project" value="UniProtKB-SubCell"/>
</dbReference>
<feature type="transmembrane region" description="Helical" evidence="7">
    <location>
        <begin position="99"/>
        <end position="121"/>
    </location>
</feature>
<evidence type="ECO:0000313" key="11">
    <source>
        <dbReference type="Proteomes" id="UP000095200"/>
    </source>
</evidence>
<feature type="transmembrane region" description="Helical" evidence="7">
    <location>
        <begin position="253"/>
        <end position="273"/>
    </location>
</feature>